<dbReference type="PROSITE" id="PS51371">
    <property type="entry name" value="CBS"/>
    <property type="match status" value="1"/>
</dbReference>
<dbReference type="Pfam" id="PF01053">
    <property type="entry name" value="Cys_Met_Meta_PP"/>
    <property type="match status" value="1"/>
</dbReference>
<accession>A0A7S0I4S3</accession>
<evidence type="ECO:0000256" key="4">
    <source>
        <dbReference type="SAM" id="MobiDB-lite"/>
    </source>
</evidence>
<dbReference type="InterPro" id="IPR054542">
    <property type="entry name" value="Cys_met_metab_PP"/>
</dbReference>
<dbReference type="GO" id="GO:0030170">
    <property type="term" value="F:pyridoxal phosphate binding"/>
    <property type="evidence" value="ECO:0007669"/>
    <property type="project" value="InterPro"/>
</dbReference>
<organism evidence="6">
    <name type="scientific">Hanusia phi</name>
    <dbReference type="NCBI Taxonomy" id="3032"/>
    <lineage>
        <taxon>Eukaryota</taxon>
        <taxon>Cryptophyceae</taxon>
        <taxon>Pyrenomonadales</taxon>
        <taxon>Geminigeraceae</taxon>
        <taxon>Hanusia</taxon>
    </lineage>
</organism>
<dbReference type="InterPro" id="IPR044639">
    <property type="entry name" value="CGS1/2"/>
</dbReference>
<name>A0A7S0I4S3_9CRYP</name>
<dbReference type="AlphaFoldDB" id="A0A7S0I4S3"/>
<dbReference type="GO" id="GO:0003962">
    <property type="term" value="F:cystathionine gamma-synthase activity"/>
    <property type="evidence" value="ECO:0007669"/>
    <property type="project" value="InterPro"/>
</dbReference>
<dbReference type="SUPFAM" id="SSF54631">
    <property type="entry name" value="CBS-domain pair"/>
    <property type="match status" value="1"/>
</dbReference>
<sequence length="633" mass="69373">MSGPLDEIGKRDSGRVEDEPGLMGKAESDEMQANIARFNGDNRNAVINVGGPSTRAVHGGERQKGGMKARATLDALATPIVQTATFTFRNTAEIVAYNEGTYESFEYGRYGNPTVRALEEKIMALENAEDALVSSSGMNAVTTMLLALVDQNGHVVSTTDCYRRTRQFVTTVLPKMGVKLTVIDPADVDELERILSTQGATLFFSEQITNPLCRVIDTERIAALCKAHNCICCIDTTFATPVNHRPIDLGSDLVLHSGTKYLAGHNDVMCGVLAGKKEYIDKVRKLHGVLGGVCDPHAAYMVLRGLKTLSLRVEQQNRTAEALARFLDAHPCVEKVHYPVLPHHRDHAIASRKSMFSKGFGGVLSFEIRGDGNPWSQDTFDATARFIDALKIPYIGPSLGGVETLVEQVRVVGYYDQPLEVRQRLSITNGLVRYACGIEDTADLIADVEQALTYVKPGSIVHHEMEPPMPKGDGEEDPHEWMRKTIMELPDLRRPITVQADTTCSVAVNVMKANGIDQLPVVQPFPGGGEGEEEVLAVLSMASLSRVMLQKPDIFDSPCFPFASTKFVVVEPTATLEEVADALNAYTDRRTGDMGCVIVAENRGGKRLLRNIVSRVDVLAFETDSLHKRHTKH</sequence>
<dbReference type="SUPFAM" id="SSF53383">
    <property type="entry name" value="PLP-dependent transferases"/>
    <property type="match status" value="1"/>
</dbReference>
<evidence type="ECO:0000256" key="1">
    <source>
        <dbReference type="ARBA" id="ARBA00001933"/>
    </source>
</evidence>
<dbReference type="InterPro" id="IPR015424">
    <property type="entry name" value="PyrdxlP-dep_Trfase"/>
</dbReference>
<feature type="compositionally biased region" description="Basic and acidic residues" evidence="4">
    <location>
        <begin position="7"/>
        <end position="18"/>
    </location>
</feature>
<dbReference type="InterPro" id="IPR046342">
    <property type="entry name" value="CBS_dom_sf"/>
</dbReference>
<comment type="cofactor">
    <cofactor evidence="1">
        <name>pyridoxal 5'-phosphate</name>
        <dbReference type="ChEBI" id="CHEBI:597326"/>
    </cofactor>
</comment>
<dbReference type="FunFam" id="3.40.640.10:FF:000046">
    <property type="entry name" value="Cystathionine gamma-lyase"/>
    <property type="match status" value="1"/>
</dbReference>
<keyword evidence="2" id="KW-0663">Pyridoxal phosphate</keyword>
<dbReference type="Gene3D" id="3.90.1150.10">
    <property type="entry name" value="Aspartate Aminotransferase, domain 1"/>
    <property type="match status" value="1"/>
</dbReference>
<gene>
    <name evidence="6" type="ORF">HPHI1048_LOCUS25014</name>
</gene>
<evidence type="ECO:0000259" key="5">
    <source>
        <dbReference type="PROSITE" id="PS51371"/>
    </source>
</evidence>
<feature type="domain" description="CBS" evidence="5">
    <location>
        <begin position="491"/>
        <end position="557"/>
    </location>
</feature>
<dbReference type="Pfam" id="PF00571">
    <property type="entry name" value="CBS"/>
    <property type="match status" value="1"/>
</dbReference>
<dbReference type="GO" id="GO:0019346">
    <property type="term" value="P:transsulfuration"/>
    <property type="evidence" value="ECO:0007669"/>
    <property type="project" value="InterPro"/>
</dbReference>
<proteinExistence type="predicted"/>
<keyword evidence="3" id="KW-0129">CBS domain</keyword>
<dbReference type="InterPro" id="IPR015422">
    <property type="entry name" value="PyrdxlP-dep_Trfase_small"/>
</dbReference>
<dbReference type="InterPro" id="IPR000644">
    <property type="entry name" value="CBS_dom"/>
</dbReference>
<dbReference type="PANTHER" id="PTHR43379:SF1">
    <property type="entry name" value="CYSTATHIONINE GAMMA-SYNTHASE 1, CHLOROPLASTIC-RELATED"/>
    <property type="match status" value="1"/>
</dbReference>
<protein>
    <recommendedName>
        <fullName evidence="5">CBS domain-containing protein</fullName>
    </recommendedName>
</protein>
<dbReference type="PANTHER" id="PTHR43379">
    <property type="entry name" value="CYSTATHIONINE GAMMA-SYNTHASE"/>
    <property type="match status" value="1"/>
</dbReference>
<dbReference type="Gene3D" id="3.40.640.10">
    <property type="entry name" value="Type I PLP-dependent aspartate aminotransferase-like (Major domain)"/>
    <property type="match status" value="1"/>
</dbReference>
<dbReference type="PROSITE" id="PS00868">
    <property type="entry name" value="CYS_MET_METAB_PP"/>
    <property type="match status" value="1"/>
</dbReference>
<dbReference type="GO" id="GO:0009086">
    <property type="term" value="P:methionine biosynthetic process"/>
    <property type="evidence" value="ECO:0007669"/>
    <property type="project" value="InterPro"/>
</dbReference>
<reference evidence="6" key="1">
    <citation type="submission" date="2021-01" db="EMBL/GenBank/DDBJ databases">
        <authorList>
            <person name="Corre E."/>
            <person name="Pelletier E."/>
            <person name="Niang G."/>
            <person name="Scheremetjew M."/>
            <person name="Finn R."/>
            <person name="Kale V."/>
            <person name="Holt S."/>
            <person name="Cochrane G."/>
            <person name="Meng A."/>
            <person name="Brown T."/>
            <person name="Cohen L."/>
        </authorList>
    </citation>
    <scope>NUCLEOTIDE SEQUENCE</scope>
    <source>
        <strain evidence="6">CCMP325</strain>
    </source>
</reference>
<evidence type="ECO:0000256" key="3">
    <source>
        <dbReference type="PROSITE-ProRule" id="PRU00703"/>
    </source>
</evidence>
<dbReference type="InterPro" id="IPR000277">
    <property type="entry name" value="Cys/Met-Metab_PyrdxlP-dep_enz"/>
</dbReference>
<evidence type="ECO:0000313" key="6">
    <source>
        <dbReference type="EMBL" id="CAD8510906.1"/>
    </source>
</evidence>
<dbReference type="InterPro" id="IPR015421">
    <property type="entry name" value="PyrdxlP-dep_Trfase_major"/>
</dbReference>
<dbReference type="CDD" id="cd00614">
    <property type="entry name" value="CGS_like"/>
    <property type="match status" value="1"/>
</dbReference>
<evidence type="ECO:0000256" key="2">
    <source>
        <dbReference type="ARBA" id="ARBA00022898"/>
    </source>
</evidence>
<dbReference type="SMART" id="SM00116">
    <property type="entry name" value="CBS"/>
    <property type="match status" value="2"/>
</dbReference>
<dbReference type="Gene3D" id="3.10.580.10">
    <property type="entry name" value="CBS-domain"/>
    <property type="match status" value="1"/>
</dbReference>
<dbReference type="EMBL" id="HBEO01036913">
    <property type="protein sequence ID" value="CAD8510906.1"/>
    <property type="molecule type" value="Transcribed_RNA"/>
</dbReference>
<dbReference type="GO" id="GO:0009507">
    <property type="term" value="C:chloroplast"/>
    <property type="evidence" value="ECO:0007669"/>
    <property type="project" value="TreeGrafter"/>
</dbReference>
<feature type="region of interest" description="Disordered" evidence="4">
    <location>
        <begin position="1"/>
        <end position="27"/>
    </location>
</feature>